<feature type="transmembrane region" description="Helical" evidence="1">
    <location>
        <begin position="52"/>
        <end position="72"/>
    </location>
</feature>
<proteinExistence type="predicted"/>
<keyword evidence="3" id="KW-1185">Reference proteome</keyword>
<evidence type="ECO:0000256" key="1">
    <source>
        <dbReference type="SAM" id="Phobius"/>
    </source>
</evidence>
<organism evidence="2 3">
    <name type="scientific">Cereibacter ovatus</name>
    <dbReference type="NCBI Taxonomy" id="439529"/>
    <lineage>
        <taxon>Bacteria</taxon>
        <taxon>Pseudomonadati</taxon>
        <taxon>Pseudomonadota</taxon>
        <taxon>Alphaproteobacteria</taxon>
        <taxon>Rhodobacterales</taxon>
        <taxon>Paracoccaceae</taxon>
        <taxon>Cereibacter</taxon>
    </lineage>
</organism>
<feature type="transmembrane region" description="Helical" evidence="1">
    <location>
        <begin position="20"/>
        <end position="40"/>
    </location>
</feature>
<protein>
    <submittedName>
        <fullName evidence="2">Uncharacterized protein</fullName>
    </submittedName>
</protein>
<evidence type="ECO:0000313" key="3">
    <source>
        <dbReference type="Proteomes" id="UP000219467"/>
    </source>
</evidence>
<keyword evidence="1" id="KW-1133">Transmembrane helix</keyword>
<dbReference type="InterPro" id="IPR035308">
    <property type="entry name" value="DUF5368"/>
</dbReference>
<keyword evidence="1" id="KW-0472">Membrane</keyword>
<name>A0A285CRV5_9RHOB</name>
<dbReference type="Pfam" id="PF17336">
    <property type="entry name" value="DUF5368"/>
    <property type="match status" value="1"/>
</dbReference>
<dbReference type="EMBL" id="OAOQ01000005">
    <property type="protein sequence ID" value="SNX70155.1"/>
    <property type="molecule type" value="Genomic_DNA"/>
</dbReference>
<dbReference type="OrthoDB" id="7362481at2"/>
<evidence type="ECO:0000313" key="2">
    <source>
        <dbReference type="EMBL" id="SNX70155.1"/>
    </source>
</evidence>
<feature type="transmembrane region" description="Helical" evidence="1">
    <location>
        <begin position="78"/>
        <end position="111"/>
    </location>
</feature>
<reference evidence="3" key="1">
    <citation type="submission" date="2017-08" db="EMBL/GenBank/DDBJ databases">
        <authorList>
            <person name="Varghese N."/>
            <person name="Submissions S."/>
        </authorList>
    </citation>
    <scope>NUCLEOTIDE SEQUENCE [LARGE SCALE GENOMIC DNA]</scope>
    <source>
        <strain evidence="3">JA234</strain>
    </source>
</reference>
<dbReference type="RefSeq" id="WP_097030155.1">
    <property type="nucleotide sequence ID" value="NZ_OAOQ01000005.1"/>
</dbReference>
<dbReference type="AlphaFoldDB" id="A0A285CRV5"/>
<sequence length="119" mass="12852">METFSFLTLLAVFEEMYGRGLFWTMAVLSALFGLLFLALVIRDRGLVSHHFVRAQLLSPVGAVLAIAFVQWITNSHLYHIGGAIDVVVLIGIGVIGGAGITMVAYVAQALISPRAAHRD</sequence>
<gene>
    <name evidence="2" type="ORF">SAMN05878503_10564</name>
</gene>
<keyword evidence="1" id="KW-0812">Transmembrane</keyword>
<accession>A0A285CRV5</accession>
<dbReference type="Proteomes" id="UP000219467">
    <property type="component" value="Unassembled WGS sequence"/>
</dbReference>